<proteinExistence type="predicted"/>
<evidence type="ECO:0000313" key="2">
    <source>
        <dbReference type="Proteomes" id="UP000199361"/>
    </source>
</evidence>
<dbReference type="STRING" id="568860.SAMN05421811_122131"/>
<sequence length="83" mass="8923">MACAVAGEAPQFGVRLSWTRDQFVCGTPDMVEVGFELDQHLSRRTRTMPDEPEQEVLSADAVECSCGFVEFAGDVLQGGQVGG</sequence>
<dbReference type="AlphaFoldDB" id="A0A1I0LRW4"/>
<organism evidence="1 2">
    <name type="scientific">Nonomuraea wenchangensis</name>
    <dbReference type="NCBI Taxonomy" id="568860"/>
    <lineage>
        <taxon>Bacteria</taxon>
        <taxon>Bacillati</taxon>
        <taxon>Actinomycetota</taxon>
        <taxon>Actinomycetes</taxon>
        <taxon>Streptosporangiales</taxon>
        <taxon>Streptosporangiaceae</taxon>
        <taxon>Nonomuraea</taxon>
    </lineage>
</organism>
<dbReference type="EMBL" id="FOHX01000022">
    <property type="protein sequence ID" value="SEU44020.1"/>
    <property type="molecule type" value="Genomic_DNA"/>
</dbReference>
<keyword evidence="2" id="KW-1185">Reference proteome</keyword>
<evidence type="ECO:0000313" key="1">
    <source>
        <dbReference type="EMBL" id="SEU44020.1"/>
    </source>
</evidence>
<protein>
    <submittedName>
        <fullName evidence="1">Uncharacterized protein</fullName>
    </submittedName>
</protein>
<accession>A0A1I0LRW4</accession>
<gene>
    <name evidence="1" type="ORF">SAMN05421811_122131</name>
</gene>
<reference evidence="1 2" key="1">
    <citation type="submission" date="2016-10" db="EMBL/GenBank/DDBJ databases">
        <authorList>
            <person name="de Groot N.N."/>
        </authorList>
    </citation>
    <scope>NUCLEOTIDE SEQUENCE [LARGE SCALE GENOMIC DNA]</scope>
    <source>
        <strain evidence="1 2">CGMCC 4.5598</strain>
    </source>
</reference>
<name>A0A1I0LRW4_9ACTN</name>
<dbReference type="Proteomes" id="UP000199361">
    <property type="component" value="Unassembled WGS sequence"/>
</dbReference>